<dbReference type="AlphaFoldDB" id="A0A9P1II97"/>
<keyword evidence="3" id="KW-1185">Reference proteome</keyword>
<reference evidence="2" key="1">
    <citation type="submission" date="2022-11" db="EMBL/GenBank/DDBJ databases">
        <authorList>
            <person name="Kikuchi T."/>
        </authorList>
    </citation>
    <scope>NUCLEOTIDE SEQUENCE</scope>
    <source>
        <strain evidence="2">PS1010</strain>
    </source>
</reference>
<gene>
    <name evidence="2" type="ORF">CAMP_LOCUS8187</name>
</gene>
<feature type="compositionally biased region" description="Basic and acidic residues" evidence="1">
    <location>
        <begin position="1"/>
        <end position="15"/>
    </location>
</feature>
<organism evidence="2 3">
    <name type="scientific">Caenorhabditis angaria</name>
    <dbReference type="NCBI Taxonomy" id="860376"/>
    <lineage>
        <taxon>Eukaryota</taxon>
        <taxon>Metazoa</taxon>
        <taxon>Ecdysozoa</taxon>
        <taxon>Nematoda</taxon>
        <taxon>Chromadorea</taxon>
        <taxon>Rhabditida</taxon>
        <taxon>Rhabditina</taxon>
        <taxon>Rhabditomorpha</taxon>
        <taxon>Rhabditoidea</taxon>
        <taxon>Rhabditidae</taxon>
        <taxon>Peloderinae</taxon>
        <taxon>Caenorhabditis</taxon>
    </lineage>
</organism>
<feature type="region of interest" description="Disordered" evidence="1">
    <location>
        <begin position="1"/>
        <end position="48"/>
    </location>
</feature>
<dbReference type="EMBL" id="CANHGI010000003">
    <property type="protein sequence ID" value="CAI5445550.1"/>
    <property type="molecule type" value="Genomic_DNA"/>
</dbReference>
<comment type="caution">
    <text evidence="2">The sequence shown here is derived from an EMBL/GenBank/DDBJ whole genome shotgun (WGS) entry which is preliminary data.</text>
</comment>
<name>A0A9P1II97_9PELO</name>
<protein>
    <submittedName>
        <fullName evidence="2">Uncharacterized protein</fullName>
    </submittedName>
</protein>
<dbReference type="Proteomes" id="UP001152747">
    <property type="component" value="Unassembled WGS sequence"/>
</dbReference>
<evidence type="ECO:0000313" key="2">
    <source>
        <dbReference type="EMBL" id="CAI5445550.1"/>
    </source>
</evidence>
<evidence type="ECO:0000256" key="1">
    <source>
        <dbReference type="SAM" id="MobiDB-lite"/>
    </source>
</evidence>
<accession>A0A9P1II97</accession>
<sequence length="69" mass="7661">MCCEENQHTVCRDDSTPSTLPTPQLGPQRPQHNDSAATNPQHADSTSATGHQDQVVYFHFIFILVVEVL</sequence>
<evidence type="ECO:0000313" key="3">
    <source>
        <dbReference type="Proteomes" id="UP001152747"/>
    </source>
</evidence>
<proteinExistence type="predicted"/>
<feature type="compositionally biased region" description="Polar residues" evidence="1">
    <location>
        <begin position="33"/>
        <end position="48"/>
    </location>
</feature>